<dbReference type="AlphaFoldDB" id="A0A166PGG8"/>
<keyword evidence="2" id="KW-1185">Reference proteome</keyword>
<evidence type="ECO:0000313" key="1">
    <source>
        <dbReference type="EMBL" id="KZP26065.1"/>
    </source>
</evidence>
<dbReference type="Gene3D" id="3.80.10.10">
    <property type="entry name" value="Ribonuclease Inhibitor"/>
    <property type="match status" value="1"/>
</dbReference>
<reference evidence="1 2" key="1">
    <citation type="journal article" date="2016" name="Mol. Biol. Evol.">
        <title>Comparative Genomics of Early-Diverging Mushroom-Forming Fungi Provides Insights into the Origins of Lignocellulose Decay Capabilities.</title>
        <authorList>
            <person name="Nagy L.G."/>
            <person name="Riley R."/>
            <person name="Tritt A."/>
            <person name="Adam C."/>
            <person name="Daum C."/>
            <person name="Floudas D."/>
            <person name="Sun H."/>
            <person name="Yadav J.S."/>
            <person name="Pangilinan J."/>
            <person name="Larsson K.H."/>
            <person name="Matsuura K."/>
            <person name="Barry K."/>
            <person name="Labutti K."/>
            <person name="Kuo R."/>
            <person name="Ohm R.A."/>
            <person name="Bhattacharya S.S."/>
            <person name="Shirouzu T."/>
            <person name="Yoshinaga Y."/>
            <person name="Martin F.M."/>
            <person name="Grigoriev I.V."/>
            <person name="Hibbett D.S."/>
        </authorList>
    </citation>
    <scope>NUCLEOTIDE SEQUENCE [LARGE SCALE GENOMIC DNA]</scope>
    <source>
        <strain evidence="1 2">CBS 109695</strain>
    </source>
</reference>
<accession>A0A166PGG8</accession>
<protein>
    <recommendedName>
        <fullName evidence="3">F-box domain-containing protein</fullName>
    </recommendedName>
</protein>
<organism evidence="1 2">
    <name type="scientific">Athelia psychrophila</name>
    <dbReference type="NCBI Taxonomy" id="1759441"/>
    <lineage>
        <taxon>Eukaryota</taxon>
        <taxon>Fungi</taxon>
        <taxon>Dikarya</taxon>
        <taxon>Basidiomycota</taxon>
        <taxon>Agaricomycotina</taxon>
        <taxon>Agaricomycetes</taxon>
        <taxon>Agaricomycetidae</taxon>
        <taxon>Atheliales</taxon>
        <taxon>Atheliaceae</taxon>
        <taxon>Athelia</taxon>
    </lineage>
</organism>
<dbReference type="Proteomes" id="UP000076532">
    <property type="component" value="Unassembled WGS sequence"/>
</dbReference>
<gene>
    <name evidence="1" type="ORF">FIBSPDRAFT_949850</name>
</gene>
<evidence type="ECO:0008006" key="3">
    <source>
        <dbReference type="Google" id="ProtNLM"/>
    </source>
</evidence>
<sequence length="303" mass="33994">MSLASFSALERIHLYNYSSQTEYSIGSLTSIEDIVTVLGSLGQLKRLSLTSWTLESFEQLRDVVSACRGLEELHLNHLNAAQSPQILPYQPNMPLSPPPIRAFFISKSTFEGQMVVWMASCATYLPIRSLSVGFFETFILNSRSCGSMLRAIGSSLEHLSINCIGVSSNHERIFEDIDLGHNSQLETLTLRNCNLQNIRHNVISLIDQVSSCNIQKITIEIDEHQSYPPFEDVQDLSSFGVIDTIFRRPNFARLGELHILAGWTHGEEFSKNMFKAALPHFAARANIHLKLDIYDLMGADQAC</sequence>
<dbReference type="SUPFAM" id="SSF52047">
    <property type="entry name" value="RNI-like"/>
    <property type="match status" value="1"/>
</dbReference>
<dbReference type="InterPro" id="IPR032675">
    <property type="entry name" value="LRR_dom_sf"/>
</dbReference>
<evidence type="ECO:0000313" key="2">
    <source>
        <dbReference type="Proteomes" id="UP000076532"/>
    </source>
</evidence>
<proteinExistence type="predicted"/>
<name>A0A166PGG8_9AGAM</name>
<dbReference type="OrthoDB" id="2159328at2759"/>
<dbReference type="EMBL" id="KV417517">
    <property type="protein sequence ID" value="KZP26065.1"/>
    <property type="molecule type" value="Genomic_DNA"/>
</dbReference>